<dbReference type="PANTHER" id="PTHR22893">
    <property type="entry name" value="NADH OXIDOREDUCTASE-RELATED"/>
    <property type="match status" value="1"/>
</dbReference>
<organism evidence="2 3">
    <name type="scientific">Roseateles terrae</name>
    <dbReference type="NCBI Taxonomy" id="431060"/>
    <lineage>
        <taxon>Bacteria</taxon>
        <taxon>Pseudomonadati</taxon>
        <taxon>Pseudomonadota</taxon>
        <taxon>Betaproteobacteria</taxon>
        <taxon>Burkholderiales</taxon>
        <taxon>Sphaerotilaceae</taxon>
        <taxon>Roseateles</taxon>
    </lineage>
</organism>
<dbReference type="SUPFAM" id="SSF51395">
    <property type="entry name" value="FMN-linked oxidoreductases"/>
    <property type="match status" value="1"/>
</dbReference>
<dbReference type="Pfam" id="PF00724">
    <property type="entry name" value="Oxidored_FMN"/>
    <property type="match status" value="1"/>
</dbReference>
<name>A0ABR6GUS6_9BURK</name>
<proteinExistence type="predicted"/>
<protein>
    <submittedName>
        <fullName evidence="2">2,4-dienoyl-CoA reductase-like NADH-dependent reductase (Old Yellow Enzyme family)</fullName>
    </submittedName>
</protein>
<gene>
    <name evidence="2" type="ORF">FHS28_003268</name>
</gene>
<reference evidence="2 3" key="1">
    <citation type="submission" date="2020-08" db="EMBL/GenBank/DDBJ databases">
        <title>Genomic Encyclopedia of Type Strains, Phase III (KMG-III): the genomes of soil and plant-associated and newly described type strains.</title>
        <authorList>
            <person name="Whitman W."/>
        </authorList>
    </citation>
    <scope>NUCLEOTIDE SEQUENCE [LARGE SCALE GENOMIC DNA]</scope>
    <source>
        <strain evidence="2 3">CECT 7247</strain>
    </source>
</reference>
<dbReference type="CDD" id="cd02933">
    <property type="entry name" value="OYE_like_FMN"/>
    <property type="match status" value="1"/>
</dbReference>
<evidence type="ECO:0000259" key="1">
    <source>
        <dbReference type="Pfam" id="PF00724"/>
    </source>
</evidence>
<evidence type="ECO:0000313" key="3">
    <source>
        <dbReference type="Proteomes" id="UP000574369"/>
    </source>
</evidence>
<feature type="domain" description="NADH:flavin oxidoreductase/NADH oxidase N-terminal" evidence="1">
    <location>
        <begin position="3"/>
        <end position="338"/>
    </location>
</feature>
<dbReference type="EMBL" id="JACHXO010000005">
    <property type="protein sequence ID" value="MBB3195862.1"/>
    <property type="molecule type" value="Genomic_DNA"/>
</dbReference>
<keyword evidence="3" id="KW-1185">Reference proteome</keyword>
<dbReference type="InterPro" id="IPR001155">
    <property type="entry name" value="OxRdtase_FMN_N"/>
</dbReference>
<sequence length="369" mass="39791">MSQLFKAFHLGGHDLRNRIVMAPMTRARAQSHTPTESTARYYRQRAGAGLIVTEGAAISQEGVGFANCPGIWSDAQVASWRGVTESVHEVGGVIFTELWHVGRVSHVSLQPYGAAPVSSSARQALKSHAFGFAPNGDAQFVPASPPRELSTEEVGRVVNDFAAATANAARAGFDGVELHGANGYLLEQFLNPSVNRREDRYGATSLTDRLRFVLEVVDACVARIGSHRVGIRLSPFGRLHELDAFPEEEETFLALAAELGQRKLAYVHLMDQSSRGAPALPLGFLAQFRRAYSGPLILAGGLTRESAEQLLGDGLIDLAAFGALFVSNPDLVERLRHDWPVASTDPAVFYGGTDEGYTDFPVYSSAQPA</sequence>
<dbReference type="InterPro" id="IPR045247">
    <property type="entry name" value="Oye-like"/>
</dbReference>
<dbReference type="Gene3D" id="3.20.20.70">
    <property type="entry name" value="Aldolase class I"/>
    <property type="match status" value="1"/>
</dbReference>
<dbReference type="Proteomes" id="UP000574369">
    <property type="component" value="Unassembled WGS sequence"/>
</dbReference>
<dbReference type="RefSeq" id="WP_088452288.1">
    <property type="nucleotide sequence ID" value="NZ_JACHXO010000005.1"/>
</dbReference>
<comment type="caution">
    <text evidence="2">The sequence shown here is derived from an EMBL/GenBank/DDBJ whole genome shotgun (WGS) entry which is preliminary data.</text>
</comment>
<dbReference type="InterPro" id="IPR013785">
    <property type="entry name" value="Aldolase_TIM"/>
</dbReference>
<accession>A0ABR6GUS6</accession>
<dbReference type="PANTHER" id="PTHR22893:SF91">
    <property type="entry name" value="NADPH DEHYDROGENASE 2-RELATED"/>
    <property type="match status" value="1"/>
</dbReference>
<evidence type="ECO:0000313" key="2">
    <source>
        <dbReference type="EMBL" id="MBB3195862.1"/>
    </source>
</evidence>